<dbReference type="InterPro" id="IPR036061">
    <property type="entry name" value="CheW-like_dom_sf"/>
</dbReference>
<sequence length="129" mass="14106">MRLCLPLDHVSKVLALMALQEVPSAPTHFIGLLNLGGNAVPVFDLARHLQRPVFPYRTETPVLLCGTPSRRCALIVEHVDGVKHVNDHQHRVDDVLRDGRAPFLTVFDDGGGLTFMLDIDALLAALLPG</sequence>
<dbReference type="InterPro" id="IPR002545">
    <property type="entry name" value="CheW-lke_dom"/>
</dbReference>
<dbReference type="Pfam" id="PF01584">
    <property type="entry name" value="CheW"/>
    <property type="match status" value="1"/>
</dbReference>
<dbReference type="Proteomes" id="UP000199120">
    <property type="component" value="Unassembled WGS sequence"/>
</dbReference>
<gene>
    <name evidence="2" type="ORF">SAMN05192542_104608</name>
</gene>
<evidence type="ECO:0000259" key="1">
    <source>
        <dbReference type="PROSITE" id="PS50851"/>
    </source>
</evidence>
<protein>
    <submittedName>
        <fullName evidence="2">Chemotaxis signal transduction protein</fullName>
    </submittedName>
</protein>
<dbReference type="PANTHER" id="PTHR22617">
    <property type="entry name" value="CHEMOTAXIS SENSOR HISTIDINE KINASE-RELATED"/>
    <property type="match status" value="1"/>
</dbReference>
<keyword evidence="3" id="KW-1185">Reference proteome</keyword>
<dbReference type="STRING" id="416943.SAMN05445871_3568"/>
<dbReference type="SUPFAM" id="SSF50341">
    <property type="entry name" value="CheW-like"/>
    <property type="match status" value="1"/>
</dbReference>
<evidence type="ECO:0000313" key="3">
    <source>
        <dbReference type="Proteomes" id="UP000199120"/>
    </source>
</evidence>
<dbReference type="GO" id="GO:0007165">
    <property type="term" value="P:signal transduction"/>
    <property type="evidence" value="ECO:0007669"/>
    <property type="project" value="InterPro"/>
</dbReference>
<dbReference type="AlphaFoldDB" id="A0A1H7M3P1"/>
<dbReference type="EMBL" id="FOAJ01000004">
    <property type="protein sequence ID" value="SEL05814.1"/>
    <property type="molecule type" value="Genomic_DNA"/>
</dbReference>
<dbReference type="InterPro" id="IPR039315">
    <property type="entry name" value="CheW"/>
</dbReference>
<name>A0A1H7M3P1_9BURK</name>
<dbReference type="PROSITE" id="PS50851">
    <property type="entry name" value="CHEW"/>
    <property type="match status" value="1"/>
</dbReference>
<dbReference type="Gene3D" id="2.40.50.180">
    <property type="entry name" value="CheA-289, Domain 4"/>
    <property type="match status" value="1"/>
</dbReference>
<evidence type="ECO:0000313" key="2">
    <source>
        <dbReference type="EMBL" id="SEL05814.1"/>
    </source>
</evidence>
<organism evidence="2 3">
    <name type="scientific">Paraburkholderia caballeronis</name>
    <dbReference type="NCBI Taxonomy" id="416943"/>
    <lineage>
        <taxon>Bacteria</taxon>
        <taxon>Pseudomonadati</taxon>
        <taxon>Pseudomonadota</taxon>
        <taxon>Betaproteobacteria</taxon>
        <taxon>Burkholderiales</taxon>
        <taxon>Burkholderiaceae</taxon>
        <taxon>Paraburkholderia</taxon>
    </lineage>
</organism>
<dbReference type="GO" id="GO:0005829">
    <property type="term" value="C:cytosol"/>
    <property type="evidence" value="ECO:0007669"/>
    <property type="project" value="TreeGrafter"/>
</dbReference>
<dbReference type="GO" id="GO:0006935">
    <property type="term" value="P:chemotaxis"/>
    <property type="evidence" value="ECO:0007669"/>
    <property type="project" value="InterPro"/>
</dbReference>
<feature type="domain" description="CheW-like" evidence="1">
    <location>
        <begin position="1"/>
        <end position="128"/>
    </location>
</feature>
<proteinExistence type="predicted"/>
<accession>A0A1H7M3P1</accession>
<dbReference type="PANTHER" id="PTHR22617:SF43">
    <property type="entry name" value="PROTEIN PILI"/>
    <property type="match status" value="1"/>
</dbReference>
<dbReference type="SMART" id="SM00260">
    <property type="entry name" value="CheW"/>
    <property type="match status" value="1"/>
</dbReference>
<reference evidence="3" key="1">
    <citation type="submission" date="2016-10" db="EMBL/GenBank/DDBJ databases">
        <authorList>
            <person name="Varghese N."/>
            <person name="Submissions S."/>
        </authorList>
    </citation>
    <scope>NUCLEOTIDE SEQUENCE [LARGE SCALE GENOMIC DNA]</scope>
    <source>
        <strain evidence="3">LMG 26416</strain>
    </source>
</reference>
<dbReference type="Gene3D" id="2.30.30.40">
    <property type="entry name" value="SH3 Domains"/>
    <property type="match status" value="1"/>
</dbReference>